<comment type="caution">
    <text evidence="1">The sequence shown here is derived from an EMBL/GenBank/DDBJ whole genome shotgun (WGS) entry which is preliminary data.</text>
</comment>
<proteinExistence type="predicted"/>
<accession>A0A4Y2NQ86</accession>
<evidence type="ECO:0000313" key="2">
    <source>
        <dbReference type="Proteomes" id="UP000499080"/>
    </source>
</evidence>
<organism evidence="1 2">
    <name type="scientific">Araneus ventricosus</name>
    <name type="common">Orbweaver spider</name>
    <name type="synonym">Epeira ventricosa</name>
    <dbReference type="NCBI Taxonomy" id="182803"/>
    <lineage>
        <taxon>Eukaryota</taxon>
        <taxon>Metazoa</taxon>
        <taxon>Ecdysozoa</taxon>
        <taxon>Arthropoda</taxon>
        <taxon>Chelicerata</taxon>
        <taxon>Arachnida</taxon>
        <taxon>Araneae</taxon>
        <taxon>Araneomorphae</taxon>
        <taxon>Entelegynae</taxon>
        <taxon>Araneoidea</taxon>
        <taxon>Araneidae</taxon>
        <taxon>Araneus</taxon>
    </lineage>
</organism>
<gene>
    <name evidence="1" type="ORF">AVEN_124625_1</name>
</gene>
<name>A0A4Y2NQ86_ARAVE</name>
<reference evidence="1 2" key="1">
    <citation type="journal article" date="2019" name="Sci. Rep.">
        <title>Orb-weaving spider Araneus ventricosus genome elucidates the spidroin gene catalogue.</title>
        <authorList>
            <person name="Kono N."/>
            <person name="Nakamura H."/>
            <person name="Ohtoshi R."/>
            <person name="Moran D.A.P."/>
            <person name="Shinohara A."/>
            <person name="Yoshida Y."/>
            <person name="Fujiwara M."/>
            <person name="Mori M."/>
            <person name="Tomita M."/>
            <person name="Arakawa K."/>
        </authorList>
    </citation>
    <scope>NUCLEOTIDE SEQUENCE [LARGE SCALE GENOMIC DNA]</scope>
</reference>
<evidence type="ECO:0000313" key="1">
    <source>
        <dbReference type="EMBL" id="GBN40177.1"/>
    </source>
</evidence>
<protein>
    <submittedName>
        <fullName evidence="1">Uncharacterized protein</fullName>
    </submittedName>
</protein>
<sequence>MYILECTKQCTFSNVGSLLLPTFEDVIRCCFQERFNLSIEAISKFVSFSKVAGIVGRKIKDVFGRASIPTVSEKRIVQLINAYYAKYCKLRRSYDRDKSKTFFKLKLDVFKEKSTLVFDVAVCKCPIVVECTCNKTPDLCECEISINCKCKKPNKIPVIELRFVYLQRNHGRGKIGGVNNIAGIHWVKDFMNYRNKWVILVKTESSTK</sequence>
<dbReference type="Proteomes" id="UP000499080">
    <property type="component" value="Unassembled WGS sequence"/>
</dbReference>
<dbReference type="OrthoDB" id="7464755at2759"/>
<keyword evidence="2" id="KW-1185">Reference proteome</keyword>
<dbReference type="EMBL" id="BGPR01128670">
    <property type="protein sequence ID" value="GBN40177.1"/>
    <property type="molecule type" value="Genomic_DNA"/>
</dbReference>
<dbReference type="AlphaFoldDB" id="A0A4Y2NQ86"/>